<proteinExistence type="predicted"/>
<dbReference type="PROSITE" id="PS51257">
    <property type="entry name" value="PROKAR_LIPOPROTEIN"/>
    <property type="match status" value="1"/>
</dbReference>
<evidence type="ECO:0008006" key="3">
    <source>
        <dbReference type="Google" id="ProtNLM"/>
    </source>
</evidence>
<keyword evidence="2" id="KW-1185">Reference proteome</keyword>
<accession>A0ABX7PCI2</accession>
<evidence type="ECO:0000313" key="1">
    <source>
        <dbReference type="EMBL" id="QSQ28298.1"/>
    </source>
</evidence>
<evidence type="ECO:0000313" key="2">
    <source>
        <dbReference type="Proteomes" id="UP000662747"/>
    </source>
</evidence>
<name>A0ABX7PCI2_9BACT</name>
<reference evidence="1 2" key="1">
    <citation type="submission" date="2021-02" db="EMBL/GenBank/DDBJ databases">
        <title>De Novo genome assembly of isolated myxobacteria.</title>
        <authorList>
            <person name="Stevens D.C."/>
        </authorList>
    </citation>
    <scope>NUCLEOTIDE SEQUENCE [LARGE SCALE GENOMIC DNA]</scope>
    <source>
        <strain evidence="2">SCPEA02</strain>
    </source>
</reference>
<sequence>MRPGLLLSCLMLSTTAACRRAPPPMVPTATRPPPVRLDFQPPVDRVLTETVRAVSTVERGGASAHEEAELTTETRFTPSEGGWLLAQVVPRSRLVRGGPAVSVDGGTAVGSEVDTYVDDVLARFTLRVKLAADGTFVKLEAPESALEALHQVLPPGVSAPELERFFSPEALETRTRREWEARYSGLFRRNLTEGQRIWAVDVLPVGETQVAYVLERTVQGTRDTEYGDALVLSLRCLDALPADAPEELTDAWTTAGRPQLTPGVTCGGEQVVTRGRFIPVSRELTVKATVAGALWTVTTESRAKGLQEEAR</sequence>
<dbReference type="Proteomes" id="UP000662747">
    <property type="component" value="Chromosome"/>
</dbReference>
<dbReference type="EMBL" id="CP071090">
    <property type="protein sequence ID" value="QSQ28298.1"/>
    <property type="molecule type" value="Genomic_DNA"/>
</dbReference>
<protein>
    <recommendedName>
        <fullName evidence="3">Lipoprotein</fullName>
    </recommendedName>
</protein>
<gene>
    <name evidence="1" type="ORF">JY651_29070</name>
</gene>
<organism evidence="1 2">
    <name type="scientific">Pyxidicoccus parkwayensis</name>
    <dbReference type="NCBI Taxonomy" id="2813578"/>
    <lineage>
        <taxon>Bacteria</taxon>
        <taxon>Pseudomonadati</taxon>
        <taxon>Myxococcota</taxon>
        <taxon>Myxococcia</taxon>
        <taxon>Myxococcales</taxon>
        <taxon>Cystobacterineae</taxon>
        <taxon>Myxococcaceae</taxon>
        <taxon>Pyxidicoccus</taxon>
    </lineage>
</organism>